<dbReference type="PANTHER" id="PTHR38097:SF2">
    <property type="entry name" value="DNA-BINDING PROTEIN STPA"/>
    <property type="match status" value="1"/>
</dbReference>
<dbReference type="GO" id="GO:0003677">
    <property type="term" value="F:DNA binding"/>
    <property type="evidence" value="ECO:0007669"/>
    <property type="project" value="UniProtKB-KW"/>
</dbReference>
<evidence type="ECO:0000256" key="2">
    <source>
        <dbReference type="ARBA" id="ARBA00010610"/>
    </source>
</evidence>
<proteinExistence type="inferred from homology"/>
<dbReference type="Gene3D" id="4.10.430.30">
    <property type="match status" value="1"/>
</dbReference>
<feature type="region of interest" description="Disordered" evidence="5">
    <location>
        <begin position="53"/>
        <end position="74"/>
    </location>
</feature>
<dbReference type="SUPFAM" id="SSF81273">
    <property type="entry name" value="H-NS histone-like proteins"/>
    <property type="match status" value="1"/>
</dbReference>
<dbReference type="GO" id="GO:0009295">
    <property type="term" value="C:nucleoid"/>
    <property type="evidence" value="ECO:0007669"/>
    <property type="project" value="UniProtKB-SubCell"/>
</dbReference>
<evidence type="ECO:0000256" key="5">
    <source>
        <dbReference type="SAM" id="MobiDB-lite"/>
    </source>
</evidence>
<gene>
    <name evidence="7" type="ORF">R70211_01358</name>
</gene>
<organism evidence="7 8">
    <name type="scientific">Paraburkholderia domus</name>
    <dbReference type="NCBI Taxonomy" id="2793075"/>
    <lineage>
        <taxon>Bacteria</taxon>
        <taxon>Pseudomonadati</taxon>
        <taxon>Pseudomonadota</taxon>
        <taxon>Betaproteobacteria</taxon>
        <taxon>Burkholderiales</taxon>
        <taxon>Burkholderiaceae</taxon>
        <taxon>Paraburkholderia</taxon>
    </lineage>
</organism>
<evidence type="ECO:0000256" key="4">
    <source>
        <dbReference type="ARBA" id="ARBA00023125"/>
    </source>
</evidence>
<reference evidence="7" key="1">
    <citation type="submission" date="2021-02" db="EMBL/GenBank/DDBJ databases">
        <authorList>
            <person name="Vanwijnsberghe S."/>
        </authorList>
    </citation>
    <scope>NUCLEOTIDE SEQUENCE</scope>
    <source>
        <strain evidence="7">R-70211</strain>
    </source>
</reference>
<accession>A0A9N8MLF3</accession>
<comment type="caution">
    <text evidence="7">The sequence shown here is derived from an EMBL/GenBank/DDBJ whole genome shotgun (WGS) entry which is preliminary data.</text>
</comment>
<dbReference type="RefSeq" id="WP_201138888.1">
    <property type="nucleotide sequence ID" value="NZ_CAJNAS010000003.1"/>
</dbReference>
<sequence length="98" mass="11231">MTTYKELLAQKAKLDAQLEQMRSEERAGVIEEIRQKMSDYQITLDDIGGKAIGRKAKGSRSPVEPKYRDPLTGQEWVGRGRAPNWIKEAPNRDKFLIK</sequence>
<dbReference type="SMART" id="SM00528">
    <property type="entry name" value="HNS"/>
    <property type="match status" value="1"/>
</dbReference>
<keyword evidence="8" id="KW-1185">Reference proteome</keyword>
<dbReference type="EMBL" id="CAJNAS010000003">
    <property type="protein sequence ID" value="CAE6872414.1"/>
    <property type="molecule type" value="Genomic_DNA"/>
</dbReference>
<protein>
    <submittedName>
        <fullName evidence="7">DNA-binding protein Bv3F</fullName>
    </submittedName>
</protein>
<evidence type="ECO:0000313" key="8">
    <source>
        <dbReference type="Proteomes" id="UP000675121"/>
    </source>
</evidence>
<comment type="similarity">
    <text evidence="2">Belongs to the histone-like protein H-NS family.</text>
</comment>
<dbReference type="AlphaFoldDB" id="A0A9N8MLF3"/>
<name>A0A9N8MLF3_9BURK</name>
<comment type="subcellular location">
    <subcellularLocation>
        <location evidence="1">Cytoplasm</location>
        <location evidence="1">Nucleoid</location>
    </subcellularLocation>
</comment>
<evidence type="ECO:0000259" key="6">
    <source>
        <dbReference type="SMART" id="SM00528"/>
    </source>
</evidence>
<keyword evidence="4 7" id="KW-0238">DNA-binding</keyword>
<feature type="domain" description="DNA-binding protein H-NS-like C-terminal" evidence="6">
    <location>
        <begin position="57"/>
        <end position="97"/>
    </location>
</feature>
<dbReference type="InterPro" id="IPR027444">
    <property type="entry name" value="H-NS_C_dom"/>
</dbReference>
<evidence type="ECO:0000256" key="1">
    <source>
        <dbReference type="ARBA" id="ARBA00004453"/>
    </source>
</evidence>
<evidence type="ECO:0000256" key="3">
    <source>
        <dbReference type="ARBA" id="ARBA00022490"/>
    </source>
</evidence>
<evidence type="ECO:0000313" key="7">
    <source>
        <dbReference type="EMBL" id="CAE6872414.1"/>
    </source>
</evidence>
<dbReference type="Proteomes" id="UP000675121">
    <property type="component" value="Unassembled WGS sequence"/>
</dbReference>
<dbReference type="PANTHER" id="PTHR38097">
    <property type="match status" value="1"/>
</dbReference>
<dbReference type="Pfam" id="PF00816">
    <property type="entry name" value="Histone_HNS"/>
    <property type="match status" value="1"/>
</dbReference>
<keyword evidence="3" id="KW-0963">Cytoplasm</keyword>